<dbReference type="SUPFAM" id="SSF52540">
    <property type="entry name" value="P-loop containing nucleoside triphosphate hydrolases"/>
    <property type="match status" value="1"/>
</dbReference>
<feature type="domain" description="KAP NTPase" evidence="1">
    <location>
        <begin position="35"/>
        <end position="219"/>
    </location>
</feature>
<name>A0A7G9Y5Q6_9EURY</name>
<accession>A0A7G9Y5Q6</accession>
<dbReference type="InterPro" id="IPR011646">
    <property type="entry name" value="KAP_P-loop"/>
</dbReference>
<dbReference type="AlphaFoldDB" id="A0A7G9Y5Q6"/>
<gene>
    <name evidence="2" type="ORF">HGIJHJJE_00005</name>
</gene>
<organism evidence="2">
    <name type="scientific">Candidatus Methanogaster sp. ANME-2c ERB4</name>
    <dbReference type="NCBI Taxonomy" id="2759911"/>
    <lineage>
        <taxon>Archaea</taxon>
        <taxon>Methanobacteriati</taxon>
        <taxon>Methanobacteriota</taxon>
        <taxon>Stenosarchaea group</taxon>
        <taxon>Methanomicrobia</taxon>
        <taxon>Methanosarcinales</taxon>
        <taxon>ANME-2 cluster</taxon>
        <taxon>Candidatus Methanogasteraceae</taxon>
        <taxon>Candidatus Methanogaster</taxon>
    </lineage>
</organism>
<dbReference type="Pfam" id="PF07693">
    <property type="entry name" value="KAP_NTPase"/>
    <property type="match status" value="1"/>
</dbReference>
<dbReference type="Gene3D" id="3.40.50.300">
    <property type="entry name" value="P-loop containing nucleotide triphosphate hydrolases"/>
    <property type="match status" value="1"/>
</dbReference>
<evidence type="ECO:0000259" key="1">
    <source>
        <dbReference type="Pfam" id="PF07693"/>
    </source>
</evidence>
<reference evidence="2" key="1">
    <citation type="submission" date="2020-06" db="EMBL/GenBank/DDBJ databases">
        <title>Unique genomic features of the anaerobic methanotrophic archaea.</title>
        <authorList>
            <person name="Chadwick G.L."/>
            <person name="Skennerton C.T."/>
            <person name="Laso-Perez R."/>
            <person name="Leu A.O."/>
            <person name="Speth D.R."/>
            <person name="Yu H."/>
            <person name="Morgan-Lang C."/>
            <person name="Hatzenpichler R."/>
            <person name="Goudeau D."/>
            <person name="Malmstrom R."/>
            <person name="Brazelton W.J."/>
            <person name="Woyke T."/>
            <person name="Hallam S.J."/>
            <person name="Tyson G.W."/>
            <person name="Wegener G."/>
            <person name="Boetius A."/>
            <person name="Orphan V."/>
        </authorList>
    </citation>
    <scope>NUCLEOTIDE SEQUENCE</scope>
</reference>
<proteinExistence type="predicted"/>
<dbReference type="InterPro" id="IPR027417">
    <property type="entry name" value="P-loop_NTPase"/>
</dbReference>
<dbReference type="EMBL" id="MT630812">
    <property type="protein sequence ID" value="QNO43340.1"/>
    <property type="molecule type" value="Genomic_DNA"/>
</dbReference>
<evidence type="ECO:0000313" key="2">
    <source>
        <dbReference type="EMBL" id="QNO43340.1"/>
    </source>
</evidence>
<protein>
    <recommendedName>
        <fullName evidence="1">KAP NTPase domain-containing protein</fullName>
    </recommendedName>
</protein>
<sequence>MKASNLSEIYEIFDPQEPLKDEKLKEYCVERESPIDNIIRAIRSTPKPSKILFTGTRGNGKTTELNRLIDDLKNDFFIVSFSIDDRLDMMDVKYADVLLAIGSGIYEIVTEEIELNEDLKKGLDNWSERIVELINEEQKGLELGIGFSAMVRLMTKIKSQSTTKDIMRRTIEPRISDLIDNINRIIFAAESDEGLGKRLLVVVDDLDKIAPKQAEELFFGYATALIQPACKIIYTVPITIPFSNKFQHVIRYFDDHQILPNIKIFERDGELNEDNYELMEKIALNRMDGGLISDDALDLAIKSSGGILQDFIRIIRNSANVASGEEKESIDREDVERIISDIRNDYLRGLVTEHFEILRRIKREHNKSEYGKSDEETFRDLLYNLVILEYSNYSIWYDVHPAIKGILE</sequence>